<dbReference type="STRING" id="561365.SAMN05660866_01459"/>
<dbReference type="AlphaFoldDB" id="A0A1T5B5P8"/>
<dbReference type="Proteomes" id="UP000190339">
    <property type="component" value="Unassembled WGS sequence"/>
</dbReference>
<evidence type="ECO:0000313" key="3">
    <source>
        <dbReference type="Proteomes" id="UP000190339"/>
    </source>
</evidence>
<name>A0A1T5B5P8_9FLAO</name>
<sequence length="185" mass="21340">MAPIKEAPRTCFIVKEHDHYLCAQGKVIPFKKIFLDSRTKTKKKSYRASSKICKGCPLRETCLGKVNEKQFSVTYYRDEYERNIARVQSPQGRYMKGKRQSTVEPVFGTLTQFMGLRKINTIGIKQANKVMHLSAIAYNLKKYLKFEQKRSNSEAGQFAFKFLVKSVVQGAFSVLLKHPKLTLQY</sequence>
<keyword evidence="3" id="KW-1185">Reference proteome</keyword>
<dbReference type="EMBL" id="FUYL01000003">
    <property type="protein sequence ID" value="SKB42536.1"/>
    <property type="molecule type" value="Genomic_DNA"/>
</dbReference>
<evidence type="ECO:0000313" key="2">
    <source>
        <dbReference type="EMBL" id="SKB42536.1"/>
    </source>
</evidence>
<proteinExistence type="predicted"/>
<dbReference type="InterPro" id="IPR025668">
    <property type="entry name" value="Tnp_DDE_dom"/>
</dbReference>
<reference evidence="3" key="1">
    <citation type="submission" date="2017-02" db="EMBL/GenBank/DDBJ databases">
        <authorList>
            <person name="Varghese N."/>
            <person name="Submissions S."/>
        </authorList>
    </citation>
    <scope>NUCLEOTIDE SEQUENCE [LARGE SCALE GENOMIC DNA]</scope>
    <source>
        <strain evidence="3">DSM 23546</strain>
    </source>
</reference>
<dbReference type="PANTHER" id="PTHR33408:SF2">
    <property type="entry name" value="TRANSPOSASE DDE DOMAIN-CONTAINING PROTEIN"/>
    <property type="match status" value="1"/>
</dbReference>
<dbReference type="PANTHER" id="PTHR33408">
    <property type="entry name" value="TRANSPOSASE"/>
    <property type="match status" value="1"/>
</dbReference>
<dbReference type="OrthoDB" id="1454687at2"/>
<evidence type="ECO:0000259" key="1">
    <source>
        <dbReference type="Pfam" id="PF13751"/>
    </source>
</evidence>
<accession>A0A1T5B5P8</accession>
<dbReference type="Pfam" id="PF13751">
    <property type="entry name" value="DDE_Tnp_1_6"/>
    <property type="match status" value="1"/>
</dbReference>
<gene>
    <name evidence="2" type="ORF">SAMN05660866_01459</name>
</gene>
<protein>
    <submittedName>
        <fullName evidence="2">Transposase DDE domain-containing protein</fullName>
    </submittedName>
</protein>
<feature type="domain" description="Transposase DDE" evidence="1">
    <location>
        <begin position="22"/>
        <end position="143"/>
    </location>
</feature>
<organism evidence="2 3">
    <name type="scientific">Maribacter arcticus</name>
    <dbReference type="NCBI Taxonomy" id="561365"/>
    <lineage>
        <taxon>Bacteria</taxon>
        <taxon>Pseudomonadati</taxon>
        <taxon>Bacteroidota</taxon>
        <taxon>Flavobacteriia</taxon>
        <taxon>Flavobacteriales</taxon>
        <taxon>Flavobacteriaceae</taxon>
        <taxon>Maribacter</taxon>
    </lineage>
</organism>